<gene>
    <name evidence="9" type="primary">GRAMD1B</name>
</gene>
<evidence type="ECO:0000256" key="2">
    <source>
        <dbReference type="ARBA" id="ARBA00022692"/>
    </source>
</evidence>
<evidence type="ECO:0000256" key="6">
    <source>
        <dbReference type="SAM" id="Phobius"/>
    </source>
</evidence>
<accession>A0ABM3YST3</accession>
<keyword evidence="8" id="KW-1185">Reference proteome</keyword>
<organism evidence="8 9">
    <name type="scientific">Pantherophis guttatus</name>
    <name type="common">Corn snake</name>
    <name type="synonym">Elaphe guttata</name>
    <dbReference type="NCBI Taxonomy" id="94885"/>
    <lineage>
        <taxon>Eukaryota</taxon>
        <taxon>Metazoa</taxon>
        <taxon>Chordata</taxon>
        <taxon>Craniata</taxon>
        <taxon>Vertebrata</taxon>
        <taxon>Euteleostomi</taxon>
        <taxon>Lepidosauria</taxon>
        <taxon>Squamata</taxon>
        <taxon>Bifurcata</taxon>
        <taxon>Unidentata</taxon>
        <taxon>Episquamata</taxon>
        <taxon>Toxicofera</taxon>
        <taxon>Serpentes</taxon>
        <taxon>Colubroidea</taxon>
        <taxon>Colubridae</taxon>
        <taxon>Colubrinae</taxon>
        <taxon>Pantherophis</taxon>
    </lineage>
</organism>
<evidence type="ECO:0000259" key="7">
    <source>
        <dbReference type="PROSITE" id="PS51778"/>
    </source>
</evidence>
<feature type="compositionally biased region" description="Low complexity" evidence="5">
    <location>
        <begin position="19"/>
        <end position="29"/>
    </location>
</feature>
<evidence type="ECO:0000313" key="9">
    <source>
        <dbReference type="RefSeq" id="XP_060539180.1"/>
    </source>
</evidence>
<evidence type="ECO:0000256" key="3">
    <source>
        <dbReference type="ARBA" id="ARBA00022989"/>
    </source>
</evidence>
<dbReference type="InterPro" id="IPR051482">
    <property type="entry name" value="Cholesterol_transport"/>
</dbReference>
<feature type="domain" description="VASt" evidence="7">
    <location>
        <begin position="339"/>
        <end position="510"/>
    </location>
</feature>
<dbReference type="RefSeq" id="XP_060539180.1">
    <property type="nucleotide sequence ID" value="XM_060683197.1"/>
</dbReference>
<keyword evidence="2 6" id="KW-0812">Transmembrane</keyword>
<dbReference type="InterPro" id="IPR004182">
    <property type="entry name" value="GRAM"/>
</dbReference>
<evidence type="ECO:0000256" key="5">
    <source>
        <dbReference type="SAM" id="MobiDB-lite"/>
    </source>
</evidence>
<name>A0ABM3YST3_PANGU</name>
<evidence type="ECO:0000313" key="8">
    <source>
        <dbReference type="Proteomes" id="UP001652622"/>
    </source>
</evidence>
<dbReference type="PANTHER" id="PTHR23319">
    <property type="entry name" value="GRAM DOMAIN CONTAINING 1B, ISOFORM E"/>
    <property type="match status" value="1"/>
</dbReference>
<feature type="compositionally biased region" description="Basic and acidic residues" evidence="5">
    <location>
        <begin position="1"/>
        <end position="11"/>
    </location>
</feature>
<dbReference type="CDD" id="cd13220">
    <property type="entry name" value="PH-GRAM_GRAMDC"/>
    <property type="match status" value="1"/>
</dbReference>
<reference evidence="9" key="1">
    <citation type="submission" date="2025-08" db="UniProtKB">
        <authorList>
            <consortium name="RefSeq"/>
        </authorList>
    </citation>
    <scope>IDENTIFICATION</scope>
    <source>
        <tissue evidence="9">Blood</tissue>
    </source>
</reference>
<dbReference type="Proteomes" id="UP001652622">
    <property type="component" value="Unplaced"/>
</dbReference>
<dbReference type="Gene3D" id="2.30.29.30">
    <property type="entry name" value="Pleckstrin-homology domain (PH domain)/Phosphotyrosine-binding domain (PTB)"/>
    <property type="match status" value="1"/>
</dbReference>
<proteinExistence type="predicted"/>
<feature type="transmembrane region" description="Helical" evidence="6">
    <location>
        <begin position="590"/>
        <end position="610"/>
    </location>
</feature>
<keyword evidence="4 6" id="KW-0472">Membrane</keyword>
<feature type="region of interest" description="Disordered" evidence="5">
    <location>
        <begin position="1"/>
        <end position="41"/>
    </location>
</feature>
<sequence>MVEKGSDHSSDKSPSTPEQGVQRSCSSQSGRGGTKNSKKSQSWYNVLSPTYKQRNEDFRKLFKQLPETERLIVDYSCALQRDILLQGRLYLSENWICFYSNIFRWETLLTVRLKDICTMTKEKTARLIPNAIQVCTDTEKHFFTSFGARDRTYMMMFRLWQNALLEKPLCPKELWHFVHQCYGNELGLTSDDEDYVPPDEDFNTMGYCEEIPVEENEVNDSSSKSSTEVKAEVSPQLPKKSLTNSSTLTPTTNNEAPIPYEGVVPEEEEVLDTLAEKEMTIANLIGDKIDIIAPVNSPSLDFNDNEDIPTELSDSSETHDEGAWLASTGEVQAFYDDLNGRQYMNEVFNFSVDKLYDLLFTNSQFLRDFMEQRRFSDVIFHPWKKEETGNQSRVILYTITLTNPLAPKTATVTETQTMYKASQESECYVIDAEVLTHDVPYHDYFYTINRYTLTRVARNKCRLRVSTELRYRKQPWGLVKSFIEKNFWSGLDDYFRHLESELTKTESLYLAELHRQSPKEKANKQSIVRRRKRPHTHLRVPHLEEVLSPVTTPTDEEVVGRIKRVAGSTQTRHIPEESSSSFHLQSVSKLLLVISCVLVLLVILNLLLFYKLWMLEYTTQTLTAWQGLRLQERLPQSQTEWAQLLESQQKYHDTELQKWREIIKSSVVLLDQMKDSLINLQKGIGSREYRSESDEKRKRFY</sequence>
<dbReference type="PROSITE" id="PS51778">
    <property type="entry name" value="VAST"/>
    <property type="match status" value="1"/>
</dbReference>
<feature type="compositionally biased region" description="Polar residues" evidence="5">
    <location>
        <begin position="219"/>
        <end position="228"/>
    </location>
</feature>
<keyword evidence="3 6" id="KW-1133">Transmembrane helix</keyword>
<feature type="region of interest" description="Disordered" evidence="5">
    <location>
        <begin position="215"/>
        <end position="259"/>
    </location>
</feature>
<dbReference type="SMART" id="SM00568">
    <property type="entry name" value="GRAM"/>
    <property type="match status" value="1"/>
</dbReference>
<evidence type="ECO:0000256" key="4">
    <source>
        <dbReference type="ARBA" id="ARBA00023136"/>
    </source>
</evidence>
<dbReference type="InterPro" id="IPR031968">
    <property type="entry name" value="VASt"/>
</dbReference>
<dbReference type="GeneID" id="117657400"/>
<dbReference type="InterPro" id="IPR011993">
    <property type="entry name" value="PH-like_dom_sf"/>
</dbReference>
<feature type="compositionally biased region" description="Low complexity" evidence="5">
    <location>
        <begin position="237"/>
        <end position="254"/>
    </location>
</feature>
<comment type="subcellular location">
    <subcellularLocation>
        <location evidence="1">Membrane</location>
        <topology evidence="1">Single-pass membrane protein</topology>
    </subcellularLocation>
</comment>
<dbReference type="Pfam" id="PF02893">
    <property type="entry name" value="GRAM"/>
    <property type="match status" value="1"/>
</dbReference>
<dbReference type="PANTHER" id="PTHR23319:SF3">
    <property type="entry name" value="PROTEIN ASTER-B"/>
    <property type="match status" value="1"/>
</dbReference>
<protein>
    <submittedName>
        <fullName evidence="9">Protein Aster-B isoform X3</fullName>
    </submittedName>
</protein>
<dbReference type="Pfam" id="PF16016">
    <property type="entry name" value="VASt"/>
    <property type="match status" value="1"/>
</dbReference>
<evidence type="ECO:0000256" key="1">
    <source>
        <dbReference type="ARBA" id="ARBA00004167"/>
    </source>
</evidence>